<dbReference type="EMBL" id="JBHSPB010000007">
    <property type="protein sequence ID" value="MFC5721091.1"/>
    <property type="molecule type" value="Genomic_DNA"/>
</dbReference>
<comment type="caution">
    <text evidence="2">The sequence shown here is derived from an EMBL/GenBank/DDBJ whole genome shotgun (WGS) entry which is preliminary data.</text>
</comment>
<dbReference type="RefSeq" id="WP_390316326.1">
    <property type="nucleotide sequence ID" value="NZ_JBHSPB010000007.1"/>
</dbReference>
<reference evidence="3" key="1">
    <citation type="journal article" date="2019" name="Int. J. Syst. Evol. Microbiol.">
        <title>The Global Catalogue of Microorganisms (GCM) 10K type strain sequencing project: providing services to taxonomists for standard genome sequencing and annotation.</title>
        <authorList>
            <consortium name="The Broad Institute Genomics Platform"/>
            <consortium name="The Broad Institute Genome Sequencing Center for Infectious Disease"/>
            <person name="Wu L."/>
            <person name="Ma J."/>
        </authorList>
    </citation>
    <scope>NUCLEOTIDE SEQUENCE [LARGE SCALE GENOMIC DNA]</scope>
    <source>
        <strain evidence="3">CGMCC 4.7304</strain>
    </source>
</reference>
<organism evidence="2 3">
    <name type="scientific">Streptomyces gamaensis</name>
    <dbReference type="NCBI Taxonomy" id="1763542"/>
    <lineage>
        <taxon>Bacteria</taxon>
        <taxon>Bacillati</taxon>
        <taxon>Actinomycetota</taxon>
        <taxon>Actinomycetes</taxon>
        <taxon>Kitasatosporales</taxon>
        <taxon>Streptomycetaceae</taxon>
        <taxon>Streptomyces</taxon>
    </lineage>
</organism>
<proteinExistence type="predicted"/>
<dbReference type="SUPFAM" id="SSF56112">
    <property type="entry name" value="Protein kinase-like (PK-like)"/>
    <property type="match status" value="1"/>
</dbReference>
<evidence type="ECO:0000313" key="2">
    <source>
        <dbReference type="EMBL" id="MFC5721091.1"/>
    </source>
</evidence>
<sequence>MSIADHRFEPPERLARSLGAGPADETAHAWLAKLPHTVQEYLERWELTPERVVTPGGRSSMLVLVRQSDGTPAALKLALPDGRAALEHAALTAWHGLGAVRPLRADTEAGVLLLERLSGEVSLRSLTEPKAVLEATATLQRLWVRPPQDHPFPSVADGTARLAGAVREYGAQPWAAEARALAEEALDLREALTAGGQEPDCLLHGAYEQGKVLAGSRAPWLAVGPRPLVGERAYDLAWLVRDRVDTLLASPGSGAGARRRVTRLADALDVDAERLRGWTLFRATHAGLSALAHGSRPAGELLLEFAAML</sequence>
<feature type="region of interest" description="Disordered" evidence="1">
    <location>
        <begin position="1"/>
        <end position="20"/>
    </location>
</feature>
<evidence type="ECO:0000256" key="1">
    <source>
        <dbReference type="SAM" id="MobiDB-lite"/>
    </source>
</evidence>
<accession>A0ABW0YX52</accession>
<evidence type="ECO:0000313" key="3">
    <source>
        <dbReference type="Proteomes" id="UP001596083"/>
    </source>
</evidence>
<name>A0ABW0YX52_9ACTN</name>
<protein>
    <submittedName>
        <fullName evidence="2">Aminoglycoside phosphotransferase family protein</fullName>
    </submittedName>
</protein>
<keyword evidence="3" id="KW-1185">Reference proteome</keyword>
<dbReference type="InterPro" id="IPR011009">
    <property type="entry name" value="Kinase-like_dom_sf"/>
</dbReference>
<feature type="compositionally biased region" description="Basic and acidic residues" evidence="1">
    <location>
        <begin position="1"/>
        <end position="15"/>
    </location>
</feature>
<dbReference type="Proteomes" id="UP001596083">
    <property type="component" value="Unassembled WGS sequence"/>
</dbReference>
<dbReference type="Pfam" id="PF04655">
    <property type="entry name" value="APH_6_hur"/>
    <property type="match status" value="1"/>
</dbReference>
<dbReference type="InterPro" id="IPR006748">
    <property type="entry name" value="NH2Glyco/OHUrea_AB-resist_kin"/>
</dbReference>
<gene>
    <name evidence="2" type="ORF">ACFP1Z_13020</name>
</gene>